<dbReference type="SMART" id="SM00913">
    <property type="entry name" value="IBN_N"/>
    <property type="match status" value="1"/>
</dbReference>
<dbReference type="InterPro" id="IPR011989">
    <property type="entry name" value="ARM-like"/>
</dbReference>
<dbReference type="PANTHER" id="PTHR10997">
    <property type="entry name" value="IMPORTIN-7, 8, 11"/>
    <property type="match status" value="1"/>
</dbReference>
<dbReference type="Gene3D" id="1.25.10.10">
    <property type="entry name" value="Leucine-rich Repeat Variant"/>
    <property type="match status" value="1"/>
</dbReference>
<dbReference type="InterPro" id="IPR001494">
    <property type="entry name" value="Importin-beta_N"/>
</dbReference>
<keyword evidence="3" id="KW-0813">Transport</keyword>
<dbReference type="SUPFAM" id="SSF48371">
    <property type="entry name" value="ARM repeat"/>
    <property type="match status" value="1"/>
</dbReference>
<evidence type="ECO:0000313" key="9">
    <source>
        <dbReference type="EMBL" id="KAF5311710.1"/>
    </source>
</evidence>
<evidence type="ECO:0000256" key="6">
    <source>
        <dbReference type="ARBA" id="ARBA00023242"/>
    </source>
</evidence>
<dbReference type="EMBL" id="JAACJK010000225">
    <property type="protein sequence ID" value="KAF5311710.1"/>
    <property type="molecule type" value="Genomic_DNA"/>
</dbReference>
<accession>A0A8H5ETB9</accession>
<keyword evidence="10" id="KW-1185">Reference proteome</keyword>
<dbReference type="Proteomes" id="UP000541558">
    <property type="component" value="Unassembled WGS sequence"/>
</dbReference>
<sequence length="1043" mass="116373">MDLQTLTNLFATTYNPDPNIRKAAELQIRKIGNQEGVPTALLQIIGNDSIDLATRQACAVWLKNRVWKTYAVEVDRRPEGQYIANSDREALRNSILHLLATSPSRSVATQLGTALKSIIAHDFPAQKWPGLLPQIKQLLQSGSVQEVHAGCIAALEAIKAFKFRQANDVLPQIISELFPILVSIGTQMAEQTPTAAPEIPTMLHLILKTYKSSITVSLSKHQQSPESLVPWGKLFFSIVNLQLPADAVPADEEERERSEWWITKKWAYAILGRLFHRFGNPSQLPSSMQKEYGTFATHFVGVFAPEILSIYLKQVDLYVQGGAWLSKKCQYHIFTFFTACIKPKTTWSQLKPHVDSLVSTFVFNQLTFNQERKELWENDPVDYVRVSVDEYENYSNPVAAATTFLLSLATNRTKITFMPILGFINQTLRSAAAPPQRFGALNMVAALGTHIMSHPEVKNEMEQFIVSFVTPVLTSSEPYLRAIALEILGTVVKHGLKWSNPQNKMDHSKAAALAMDDPEFPVKVQGALALTEMITAYEDVRQAVAPQVGKVVHDLVKMSDDTDLSVVNAAMEVIVEQYQVELLPVAAELVAHLCATYMRYVTEVAAKESENDASQIEFDDIEGDVDNDKSFAAMGVAKTILTVVESVEASKEILAQIQDIIVPILVFTLEHKLIDLFDHVYELTDSLTFHSRTISPGMWRVFELTYQAFKTDAVDFLEEMLPTLDNFISYGTDYIKANNDYKRMLVDIYTHSLTVEHLGENDKVSGSKIAESILLNLRGAVDDYLHVIINAALSINDSITTPPLKLANLEVLINAVLYNPVAALHIIEQKQPGTAGQFFNHWFAAINGENKLPRVHDKKLSILTLSALMEVPAGSVPDTLREGWPGIVGGALRLFKDLPKAIEVRKAMQADYADGEDFDDTYAEKLLNFNDEEGDVWDDESAYLEMLANESARLREKADKPGEEESDSDEEDEDDDLIEEELTYISPIEPVDPYITFKRALTTLQMQNAPAYQVATTALDVDQQTLLMEVMRLADANEAAASA</sequence>
<name>A0A8H5ETB9_9AGAR</name>
<protein>
    <recommendedName>
        <fullName evidence="8">Importin N-terminal domain-containing protein</fullName>
    </recommendedName>
</protein>
<dbReference type="PANTHER" id="PTHR10997:SF18">
    <property type="entry name" value="D-IMPORTIN 7_RANBP7"/>
    <property type="match status" value="1"/>
</dbReference>
<dbReference type="Pfam" id="PF03810">
    <property type="entry name" value="IBN_N"/>
    <property type="match status" value="1"/>
</dbReference>
<evidence type="ECO:0000256" key="7">
    <source>
        <dbReference type="SAM" id="MobiDB-lite"/>
    </source>
</evidence>
<gene>
    <name evidence="9" type="ORF">D9611_009470</name>
</gene>
<evidence type="ECO:0000256" key="1">
    <source>
        <dbReference type="ARBA" id="ARBA00004123"/>
    </source>
</evidence>
<dbReference type="OrthoDB" id="760868at2759"/>
<keyword evidence="4" id="KW-0963">Cytoplasm</keyword>
<feature type="compositionally biased region" description="Acidic residues" evidence="7">
    <location>
        <begin position="964"/>
        <end position="976"/>
    </location>
</feature>
<dbReference type="GO" id="GO:0031267">
    <property type="term" value="F:small GTPase binding"/>
    <property type="evidence" value="ECO:0007669"/>
    <property type="project" value="InterPro"/>
</dbReference>
<keyword evidence="5" id="KW-0653">Protein transport</keyword>
<dbReference type="AlphaFoldDB" id="A0A8H5ETB9"/>
<evidence type="ECO:0000313" key="10">
    <source>
        <dbReference type="Proteomes" id="UP000541558"/>
    </source>
</evidence>
<dbReference type="GO" id="GO:0005829">
    <property type="term" value="C:cytosol"/>
    <property type="evidence" value="ECO:0007669"/>
    <property type="project" value="TreeGrafter"/>
</dbReference>
<proteinExistence type="predicted"/>
<reference evidence="9 10" key="1">
    <citation type="journal article" date="2020" name="ISME J.">
        <title>Uncovering the hidden diversity of litter-decomposition mechanisms in mushroom-forming fungi.</title>
        <authorList>
            <person name="Floudas D."/>
            <person name="Bentzer J."/>
            <person name="Ahren D."/>
            <person name="Johansson T."/>
            <person name="Persson P."/>
            <person name="Tunlid A."/>
        </authorList>
    </citation>
    <scope>NUCLEOTIDE SEQUENCE [LARGE SCALE GENOMIC DNA]</scope>
    <source>
        <strain evidence="9 10">CBS 175.51</strain>
    </source>
</reference>
<comment type="caution">
    <text evidence="9">The sequence shown here is derived from an EMBL/GenBank/DDBJ whole genome shotgun (WGS) entry which is preliminary data.</text>
</comment>
<evidence type="ECO:0000256" key="2">
    <source>
        <dbReference type="ARBA" id="ARBA00004496"/>
    </source>
</evidence>
<evidence type="ECO:0000256" key="3">
    <source>
        <dbReference type="ARBA" id="ARBA00022448"/>
    </source>
</evidence>
<comment type="subcellular location">
    <subcellularLocation>
        <location evidence="2">Cytoplasm</location>
    </subcellularLocation>
    <subcellularLocation>
        <location evidence="1">Nucleus</location>
    </subcellularLocation>
</comment>
<dbReference type="GO" id="GO:0005635">
    <property type="term" value="C:nuclear envelope"/>
    <property type="evidence" value="ECO:0007669"/>
    <property type="project" value="TreeGrafter"/>
</dbReference>
<dbReference type="InterPro" id="IPR016024">
    <property type="entry name" value="ARM-type_fold"/>
</dbReference>
<feature type="region of interest" description="Disordered" evidence="7">
    <location>
        <begin position="953"/>
        <end position="976"/>
    </location>
</feature>
<feature type="compositionally biased region" description="Basic and acidic residues" evidence="7">
    <location>
        <begin position="953"/>
        <end position="963"/>
    </location>
</feature>
<keyword evidence="6" id="KW-0539">Nucleus</keyword>
<evidence type="ECO:0000256" key="4">
    <source>
        <dbReference type="ARBA" id="ARBA00022490"/>
    </source>
</evidence>
<evidence type="ECO:0000256" key="5">
    <source>
        <dbReference type="ARBA" id="ARBA00022927"/>
    </source>
</evidence>
<evidence type="ECO:0000259" key="8">
    <source>
        <dbReference type="PROSITE" id="PS50166"/>
    </source>
</evidence>
<dbReference type="PROSITE" id="PS50166">
    <property type="entry name" value="IMPORTIN_B_NT"/>
    <property type="match status" value="1"/>
</dbReference>
<dbReference type="GO" id="GO:0006606">
    <property type="term" value="P:protein import into nucleus"/>
    <property type="evidence" value="ECO:0007669"/>
    <property type="project" value="TreeGrafter"/>
</dbReference>
<organism evidence="9 10">
    <name type="scientific">Ephemerocybe angulata</name>
    <dbReference type="NCBI Taxonomy" id="980116"/>
    <lineage>
        <taxon>Eukaryota</taxon>
        <taxon>Fungi</taxon>
        <taxon>Dikarya</taxon>
        <taxon>Basidiomycota</taxon>
        <taxon>Agaricomycotina</taxon>
        <taxon>Agaricomycetes</taxon>
        <taxon>Agaricomycetidae</taxon>
        <taxon>Agaricales</taxon>
        <taxon>Agaricineae</taxon>
        <taxon>Psathyrellaceae</taxon>
        <taxon>Ephemerocybe</taxon>
    </lineage>
</organism>
<feature type="domain" description="Importin N-terminal" evidence="8">
    <location>
        <begin position="24"/>
        <end position="101"/>
    </location>
</feature>